<accession>A0A167MRU3</accession>
<evidence type="ECO:0000256" key="1">
    <source>
        <dbReference type="SAM" id="MobiDB-lite"/>
    </source>
</evidence>
<proteinExistence type="predicted"/>
<dbReference type="Proteomes" id="UP000076738">
    <property type="component" value="Unassembled WGS sequence"/>
</dbReference>
<dbReference type="EMBL" id="KV417281">
    <property type="protein sequence ID" value="KZO97000.1"/>
    <property type="molecule type" value="Genomic_DNA"/>
</dbReference>
<feature type="compositionally biased region" description="Basic and acidic residues" evidence="1">
    <location>
        <begin position="58"/>
        <end position="71"/>
    </location>
</feature>
<sequence length="246" mass="27449">MGLKGERVPRACPAVISADPLRCCRRTEGKRPEMTAGSGSPDGIAASRGGGIGRKPKINREDRPRGHDMRGGCRKLALQMITKKRRVSRQPQEPQERQLQATPTVPLSYVKTRGLYMPSTSQPAGSADPRLVESGSRRDWPLLWVQTDHRRSSCLRRSQSSLFPESQSDPRRAKRNAGQGLRSAVVKVTRRFLRSFLRRAQVRSSSYIIPRFISIESGGVPYPAFRPNTIPALVLWQLLRLSDAGL</sequence>
<gene>
    <name evidence="2" type="ORF">CALVIDRAFT_89645</name>
</gene>
<reference evidence="2 3" key="1">
    <citation type="journal article" date="2016" name="Mol. Biol. Evol.">
        <title>Comparative Genomics of Early-Diverging Mushroom-Forming Fungi Provides Insights into the Origins of Lignocellulose Decay Capabilities.</title>
        <authorList>
            <person name="Nagy L.G."/>
            <person name="Riley R."/>
            <person name="Tritt A."/>
            <person name="Adam C."/>
            <person name="Daum C."/>
            <person name="Floudas D."/>
            <person name="Sun H."/>
            <person name="Yadav J.S."/>
            <person name="Pangilinan J."/>
            <person name="Larsson K.H."/>
            <person name="Matsuura K."/>
            <person name="Barry K."/>
            <person name="Labutti K."/>
            <person name="Kuo R."/>
            <person name="Ohm R.A."/>
            <person name="Bhattacharya S.S."/>
            <person name="Shirouzu T."/>
            <person name="Yoshinaga Y."/>
            <person name="Martin F.M."/>
            <person name="Grigoriev I.V."/>
            <person name="Hibbett D.S."/>
        </authorList>
    </citation>
    <scope>NUCLEOTIDE SEQUENCE [LARGE SCALE GENOMIC DNA]</scope>
    <source>
        <strain evidence="2 3">TUFC12733</strain>
    </source>
</reference>
<dbReference type="AlphaFoldDB" id="A0A167MRU3"/>
<feature type="region of interest" description="Disordered" evidence="1">
    <location>
        <begin position="156"/>
        <end position="179"/>
    </location>
</feature>
<feature type="region of interest" description="Disordered" evidence="1">
    <location>
        <begin position="29"/>
        <end position="105"/>
    </location>
</feature>
<protein>
    <submittedName>
        <fullName evidence="2">Uncharacterized protein</fullName>
    </submittedName>
</protein>
<name>A0A167MRU3_CALVF</name>
<keyword evidence="3" id="KW-1185">Reference proteome</keyword>
<evidence type="ECO:0000313" key="2">
    <source>
        <dbReference type="EMBL" id="KZO97000.1"/>
    </source>
</evidence>
<evidence type="ECO:0000313" key="3">
    <source>
        <dbReference type="Proteomes" id="UP000076738"/>
    </source>
</evidence>
<organism evidence="2 3">
    <name type="scientific">Calocera viscosa (strain TUFC12733)</name>
    <dbReference type="NCBI Taxonomy" id="1330018"/>
    <lineage>
        <taxon>Eukaryota</taxon>
        <taxon>Fungi</taxon>
        <taxon>Dikarya</taxon>
        <taxon>Basidiomycota</taxon>
        <taxon>Agaricomycotina</taxon>
        <taxon>Dacrymycetes</taxon>
        <taxon>Dacrymycetales</taxon>
        <taxon>Dacrymycetaceae</taxon>
        <taxon>Calocera</taxon>
    </lineage>
</organism>